<keyword evidence="4" id="KW-1185">Reference proteome</keyword>
<dbReference type="InterPro" id="IPR005174">
    <property type="entry name" value="KIB1-4_b-propeller"/>
</dbReference>
<feature type="region of interest" description="Disordered" evidence="1">
    <location>
        <begin position="441"/>
        <end position="461"/>
    </location>
</feature>
<dbReference type="HOGENOM" id="CLU_019286_13_1_1"/>
<reference evidence="3" key="2">
    <citation type="submission" date="2013-04" db="UniProtKB">
        <authorList>
            <consortium name="EnsemblPlants"/>
        </authorList>
    </citation>
    <scope>IDENTIFICATION</scope>
</reference>
<accession>J3N963</accession>
<dbReference type="InterPro" id="IPR036047">
    <property type="entry name" value="F-box-like_dom_sf"/>
</dbReference>
<dbReference type="SUPFAM" id="SSF81383">
    <property type="entry name" value="F-box domain"/>
    <property type="match status" value="1"/>
</dbReference>
<proteinExistence type="predicted"/>
<sequence length="580" mass="65315">MASRPGILLSRWWVRGVPTSEEAGCSMQFYGRVIVVEGVIFVAVLASLSGGGGGGRQRAIRSHWIQDCESLEQYIVKYKAIRLTEAGLLAVLQAVLLWTKFFMQHCTISEVLPSLSNTFQEETMAGNSLDLPQDMLMEIFALLDVPDLVRAGAVCSSWRASYISLCNHGGYKQAQTPCLLYTSESTGENVACLYSLVEKREYKLTMPDPPIRSRYIIGSSHGWIITADERSELHLVNPVTGDQISLPTVTTIEQVKPIYDDAGELHEYEYSWYAGHPFKYPSPSIFSLGLLRKYLFRKAFLSCDPSMGDYFVVLIHNPIEQLSFARAGDDKWTWLPPHTDCCDCLFEDGLLYVLNSFGEVHAFDLSGPTVSQKLVVGKVNTYPEENLYFARAPCGDLLQIWRSTTDNFVDCVDQTDEDILQFELDKDGDDLEQEPDREYCRAGDGLKSESDEDDDNSELELNSDSRVQYTNVIQVFKVDFSAKKLVEINNIGDNVLFVGHNQSLCLNANAYPQLKPNHVYFTDDDGLYLFGCKQNRRDIGVLNLEDESIDQIASTELWSNWPAPVWVIPNLRKMISASHI</sequence>
<dbReference type="PANTHER" id="PTHR44586:SF6">
    <property type="entry name" value="OS11G0579600 PROTEIN"/>
    <property type="match status" value="1"/>
</dbReference>
<dbReference type="InterPro" id="IPR001810">
    <property type="entry name" value="F-box_dom"/>
</dbReference>
<dbReference type="PROSITE" id="PS50181">
    <property type="entry name" value="FBOX"/>
    <property type="match status" value="1"/>
</dbReference>
<evidence type="ECO:0000313" key="4">
    <source>
        <dbReference type="Proteomes" id="UP000006038"/>
    </source>
</evidence>
<dbReference type="PANTHER" id="PTHR44586">
    <property type="entry name" value="F-BOX DOMAIN CONTAINING PROTEIN, EXPRESSED"/>
    <property type="match status" value="1"/>
</dbReference>
<feature type="domain" description="F-box" evidence="2">
    <location>
        <begin position="125"/>
        <end position="174"/>
    </location>
</feature>
<dbReference type="Pfam" id="PF03478">
    <property type="entry name" value="Beta-prop_KIB1-4"/>
    <property type="match status" value="1"/>
</dbReference>
<dbReference type="Gramene" id="OB11G23490.1">
    <property type="protein sequence ID" value="OB11G23490.1"/>
    <property type="gene ID" value="OB11G23490"/>
</dbReference>
<dbReference type="SUPFAM" id="SSF69322">
    <property type="entry name" value="Tricorn protease domain 2"/>
    <property type="match status" value="1"/>
</dbReference>
<dbReference type="OMA" id="CYVERIV"/>
<evidence type="ECO:0000256" key="1">
    <source>
        <dbReference type="SAM" id="MobiDB-lite"/>
    </source>
</evidence>
<name>J3N963_ORYBR</name>
<protein>
    <recommendedName>
        <fullName evidence="2">F-box domain-containing protein</fullName>
    </recommendedName>
</protein>
<dbReference type="Pfam" id="PF12937">
    <property type="entry name" value="F-box-like"/>
    <property type="match status" value="1"/>
</dbReference>
<dbReference type="EnsemblPlants" id="OB11G23490.1">
    <property type="protein sequence ID" value="OB11G23490.1"/>
    <property type="gene ID" value="OB11G23490"/>
</dbReference>
<evidence type="ECO:0000313" key="3">
    <source>
        <dbReference type="EnsemblPlants" id="OB11G23490.1"/>
    </source>
</evidence>
<dbReference type="STRING" id="4533.J3N963"/>
<dbReference type="eggNOG" id="ENOG502QS0H">
    <property type="taxonomic scope" value="Eukaryota"/>
</dbReference>
<reference evidence="3" key="1">
    <citation type="journal article" date="2013" name="Nat. Commun.">
        <title>Whole-genome sequencing of Oryza brachyantha reveals mechanisms underlying Oryza genome evolution.</title>
        <authorList>
            <person name="Chen J."/>
            <person name="Huang Q."/>
            <person name="Gao D."/>
            <person name="Wang J."/>
            <person name="Lang Y."/>
            <person name="Liu T."/>
            <person name="Li B."/>
            <person name="Bai Z."/>
            <person name="Luis Goicoechea J."/>
            <person name="Liang C."/>
            <person name="Chen C."/>
            <person name="Zhang W."/>
            <person name="Sun S."/>
            <person name="Liao Y."/>
            <person name="Zhang X."/>
            <person name="Yang L."/>
            <person name="Song C."/>
            <person name="Wang M."/>
            <person name="Shi J."/>
            <person name="Liu G."/>
            <person name="Liu J."/>
            <person name="Zhou H."/>
            <person name="Zhou W."/>
            <person name="Yu Q."/>
            <person name="An N."/>
            <person name="Chen Y."/>
            <person name="Cai Q."/>
            <person name="Wang B."/>
            <person name="Liu B."/>
            <person name="Min J."/>
            <person name="Huang Y."/>
            <person name="Wu H."/>
            <person name="Li Z."/>
            <person name="Zhang Y."/>
            <person name="Yin Y."/>
            <person name="Song W."/>
            <person name="Jiang J."/>
            <person name="Jackson S.A."/>
            <person name="Wing R.A."/>
            <person name="Wang J."/>
            <person name="Chen M."/>
        </authorList>
    </citation>
    <scope>NUCLEOTIDE SEQUENCE [LARGE SCALE GENOMIC DNA]</scope>
    <source>
        <strain evidence="3">cv. IRGC 101232</strain>
    </source>
</reference>
<dbReference type="Proteomes" id="UP000006038">
    <property type="component" value="Chromosome 11"/>
</dbReference>
<organism evidence="3">
    <name type="scientific">Oryza brachyantha</name>
    <name type="common">malo sina</name>
    <dbReference type="NCBI Taxonomy" id="4533"/>
    <lineage>
        <taxon>Eukaryota</taxon>
        <taxon>Viridiplantae</taxon>
        <taxon>Streptophyta</taxon>
        <taxon>Embryophyta</taxon>
        <taxon>Tracheophyta</taxon>
        <taxon>Spermatophyta</taxon>
        <taxon>Magnoliopsida</taxon>
        <taxon>Liliopsida</taxon>
        <taxon>Poales</taxon>
        <taxon>Poaceae</taxon>
        <taxon>BOP clade</taxon>
        <taxon>Oryzoideae</taxon>
        <taxon>Oryzeae</taxon>
        <taxon>Oryzinae</taxon>
        <taxon>Oryza</taxon>
    </lineage>
</organism>
<dbReference type="CDD" id="cd09917">
    <property type="entry name" value="F-box_SF"/>
    <property type="match status" value="1"/>
</dbReference>
<evidence type="ECO:0000259" key="2">
    <source>
        <dbReference type="PROSITE" id="PS50181"/>
    </source>
</evidence>
<dbReference type="AlphaFoldDB" id="J3N963"/>
<dbReference type="Gene3D" id="1.20.1280.50">
    <property type="match status" value="1"/>
</dbReference>